<keyword evidence="2" id="KW-0813">Transport</keyword>
<evidence type="ECO:0000256" key="3">
    <source>
        <dbReference type="ARBA" id="ARBA00022741"/>
    </source>
</evidence>
<evidence type="ECO:0000256" key="4">
    <source>
        <dbReference type="ARBA" id="ARBA00022840"/>
    </source>
</evidence>
<gene>
    <name evidence="6" type="ORF">A2140_08055</name>
</gene>
<dbReference type="Gene3D" id="3.40.50.300">
    <property type="entry name" value="P-loop containing nucleotide triphosphate hydrolases"/>
    <property type="match status" value="1"/>
</dbReference>
<dbReference type="STRING" id="1817756.A2140_08055"/>
<dbReference type="PROSITE" id="PS50893">
    <property type="entry name" value="ABC_TRANSPORTER_2"/>
    <property type="match status" value="1"/>
</dbReference>
<dbReference type="InterPro" id="IPR027417">
    <property type="entry name" value="P-loop_NTPase"/>
</dbReference>
<comment type="caution">
    <text evidence="6">The sequence shown here is derived from an EMBL/GenBank/DDBJ whole genome shotgun (WGS) entry which is preliminary data.</text>
</comment>
<evidence type="ECO:0000313" key="6">
    <source>
        <dbReference type="EMBL" id="OGI41224.1"/>
    </source>
</evidence>
<dbReference type="InterPro" id="IPR003593">
    <property type="entry name" value="AAA+_ATPase"/>
</dbReference>
<organism evidence="6 7">
    <name type="scientific">Candidatus Muproteobacteria bacterium RBG_16_62_13</name>
    <dbReference type="NCBI Taxonomy" id="1817756"/>
    <lineage>
        <taxon>Bacteria</taxon>
        <taxon>Pseudomonadati</taxon>
        <taxon>Pseudomonadota</taxon>
        <taxon>Candidatus Muproteobacteria</taxon>
    </lineage>
</organism>
<dbReference type="SMART" id="SM00382">
    <property type="entry name" value="AAA"/>
    <property type="match status" value="1"/>
</dbReference>
<evidence type="ECO:0000259" key="5">
    <source>
        <dbReference type="PROSITE" id="PS50893"/>
    </source>
</evidence>
<dbReference type="PANTHER" id="PTHR43335">
    <property type="entry name" value="ABC TRANSPORTER, ATP-BINDING PROTEIN"/>
    <property type="match status" value="1"/>
</dbReference>
<evidence type="ECO:0000313" key="7">
    <source>
        <dbReference type="Proteomes" id="UP000178379"/>
    </source>
</evidence>
<dbReference type="PANTHER" id="PTHR43335:SF4">
    <property type="entry name" value="ABC TRANSPORTER, ATP-BINDING PROTEIN"/>
    <property type="match status" value="1"/>
</dbReference>
<sequence length="312" mass="34794">MSTEILVEVEHLARDYGERRVLRDIHFTLRRGEVLGFLGPNGAGKTTTMQILSGNLAPSEGRVRIAGHDLLDEPRAAKSALGYLAETPPLYRDLTVDEYLDYCAALNRIPRREQKPAREAAKRKCGLEEVGGRLIANLSKGYQQRVGIAQAIIHLPSLVILDEPTVALDPIQIREIRALIRELGRDHSVILSTHILPEVQTICDRVLIIHDGELVLDESIGHLDRHLKTASLTVAFRTPPAMSELERLTGVTAVQPDRDGRLRILHDTDRNPTDELVRIAAERGWGLTEIRPGRLSLEQLFVEFTADRAPPP</sequence>
<dbReference type="InterPro" id="IPR003439">
    <property type="entry name" value="ABC_transporter-like_ATP-bd"/>
</dbReference>
<reference evidence="6 7" key="1">
    <citation type="journal article" date="2016" name="Nat. Commun.">
        <title>Thousands of microbial genomes shed light on interconnected biogeochemical processes in an aquifer system.</title>
        <authorList>
            <person name="Anantharaman K."/>
            <person name="Brown C.T."/>
            <person name="Hug L.A."/>
            <person name="Sharon I."/>
            <person name="Castelle C.J."/>
            <person name="Probst A.J."/>
            <person name="Thomas B.C."/>
            <person name="Singh A."/>
            <person name="Wilkins M.J."/>
            <person name="Karaoz U."/>
            <person name="Brodie E.L."/>
            <person name="Williams K.H."/>
            <person name="Hubbard S.S."/>
            <person name="Banfield J.F."/>
        </authorList>
    </citation>
    <scope>NUCLEOTIDE SEQUENCE [LARGE SCALE GENOMIC DNA]</scope>
</reference>
<proteinExistence type="inferred from homology"/>
<dbReference type="SUPFAM" id="SSF52540">
    <property type="entry name" value="P-loop containing nucleoside triphosphate hydrolases"/>
    <property type="match status" value="1"/>
</dbReference>
<name>A0A1F6T7X7_9PROT</name>
<protein>
    <submittedName>
        <fullName evidence="6">ABC transporter ATP-binding protein</fullName>
    </submittedName>
</protein>
<keyword evidence="3" id="KW-0547">Nucleotide-binding</keyword>
<dbReference type="AlphaFoldDB" id="A0A1F6T7X7"/>
<dbReference type="Pfam" id="PF00005">
    <property type="entry name" value="ABC_tran"/>
    <property type="match status" value="1"/>
</dbReference>
<feature type="domain" description="ABC transporter" evidence="5">
    <location>
        <begin position="7"/>
        <end position="236"/>
    </location>
</feature>
<accession>A0A1F6T7X7</accession>
<dbReference type="GO" id="GO:0016887">
    <property type="term" value="F:ATP hydrolysis activity"/>
    <property type="evidence" value="ECO:0007669"/>
    <property type="project" value="InterPro"/>
</dbReference>
<evidence type="ECO:0000256" key="2">
    <source>
        <dbReference type="ARBA" id="ARBA00022448"/>
    </source>
</evidence>
<dbReference type="Proteomes" id="UP000178379">
    <property type="component" value="Unassembled WGS sequence"/>
</dbReference>
<keyword evidence="4 6" id="KW-0067">ATP-binding</keyword>
<dbReference type="GO" id="GO:0005524">
    <property type="term" value="F:ATP binding"/>
    <property type="evidence" value="ECO:0007669"/>
    <property type="project" value="UniProtKB-KW"/>
</dbReference>
<dbReference type="EMBL" id="MFSQ01000028">
    <property type="protein sequence ID" value="OGI41224.1"/>
    <property type="molecule type" value="Genomic_DNA"/>
</dbReference>
<dbReference type="CDD" id="cd03230">
    <property type="entry name" value="ABC_DR_subfamily_A"/>
    <property type="match status" value="1"/>
</dbReference>
<evidence type="ECO:0000256" key="1">
    <source>
        <dbReference type="ARBA" id="ARBA00005417"/>
    </source>
</evidence>
<comment type="similarity">
    <text evidence="1">Belongs to the ABC transporter superfamily.</text>
</comment>